<dbReference type="InterPro" id="IPR032675">
    <property type="entry name" value="LRR_dom_sf"/>
</dbReference>
<dbReference type="eggNOG" id="KOG1947">
    <property type="taxonomic scope" value="Eukaryota"/>
</dbReference>
<keyword evidence="2" id="KW-1185">Reference proteome</keyword>
<dbReference type="OrthoDB" id="550575at2759"/>
<gene>
    <name evidence="1" type="ORF">L484_022152</name>
</gene>
<dbReference type="STRING" id="981085.W9QDW6"/>
<dbReference type="Proteomes" id="UP000030645">
    <property type="component" value="Unassembled WGS sequence"/>
</dbReference>
<evidence type="ECO:0000313" key="1">
    <source>
        <dbReference type="EMBL" id="EXB29480.1"/>
    </source>
</evidence>
<dbReference type="PANTHER" id="PTHR38926">
    <property type="entry name" value="F-BOX DOMAIN CONTAINING PROTEIN, EXPRESSED"/>
    <property type="match status" value="1"/>
</dbReference>
<reference evidence="2" key="1">
    <citation type="submission" date="2013-01" db="EMBL/GenBank/DDBJ databases">
        <title>Draft Genome Sequence of a Mulberry Tree, Morus notabilis C.K. Schneid.</title>
        <authorList>
            <person name="He N."/>
            <person name="Zhao S."/>
        </authorList>
    </citation>
    <scope>NUCLEOTIDE SEQUENCE</scope>
</reference>
<evidence type="ECO:0000313" key="2">
    <source>
        <dbReference type="Proteomes" id="UP000030645"/>
    </source>
</evidence>
<proteinExistence type="predicted"/>
<dbReference type="SUPFAM" id="SSF52047">
    <property type="entry name" value="RNI-like"/>
    <property type="match status" value="1"/>
</dbReference>
<protein>
    <submittedName>
        <fullName evidence="1">Uncharacterized protein</fullName>
    </submittedName>
</protein>
<sequence>MASAAARLTSITYLDVSHCTYIGPVALEAIGKHCKHLVKLERNAYLMMILGSSLDGEAFAIAATMPKLKQLSITNTCTSTDGVLKILSSCPDLELLDIRGCREVKLDEPFVKKFSQLRILGPELVDYGPGISAYVAFYPYIRHLFSGLDDIEMIMDFELDLDDPTWLSELLLED</sequence>
<dbReference type="EMBL" id="KE343439">
    <property type="protein sequence ID" value="EXB29480.1"/>
    <property type="molecule type" value="Genomic_DNA"/>
</dbReference>
<accession>W9QDW6</accession>
<dbReference type="Gene3D" id="3.80.10.10">
    <property type="entry name" value="Ribonuclease Inhibitor"/>
    <property type="match status" value="1"/>
</dbReference>
<organism evidence="1 2">
    <name type="scientific">Morus notabilis</name>
    <dbReference type="NCBI Taxonomy" id="981085"/>
    <lineage>
        <taxon>Eukaryota</taxon>
        <taxon>Viridiplantae</taxon>
        <taxon>Streptophyta</taxon>
        <taxon>Embryophyta</taxon>
        <taxon>Tracheophyta</taxon>
        <taxon>Spermatophyta</taxon>
        <taxon>Magnoliopsida</taxon>
        <taxon>eudicotyledons</taxon>
        <taxon>Gunneridae</taxon>
        <taxon>Pentapetalae</taxon>
        <taxon>rosids</taxon>
        <taxon>fabids</taxon>
        <taxon>Rosales</taxon>
        <taxon>Moraceae</taxon>
        <taxon>Moreae</taxon>
        <taxon>Morus</taxon>
    </lineage>
</organism>
<name>W9QDW6_9ROSA</name>
<dbReference type="PANTHER" id="PTHR38926:SF70">
    <property type="entry name" value="F-BOX DOMAIN-CONTAINING PROTEIN"/>
    <property type="match status" value="1"/>
</dbReference>
<dbReference type="KEGG" id="mnt:21404974"/>
<dbReference type="AlphaFoldDB" id="W9QDW6"/>